<feature type="signal peptide" evidence="2">
    <location>
        <begin position="1"/>
        <end position="25"/>
    </location>
</feature>
<dbReference type="RefSeq" id="WP_074761739.1">
    <property type="nucleotide sequence ID" value="NZ_FNRF01000004.1"/>
</dbReference>
<feature type="modified residue" description="3-oxoalanine (Ser)" evidence="1">
    <location>
        <position position="88"/>
    </location>
</feature>
<dbReference type="PANTHER" id="PTHR46615">
    <property type="entry name" value="ARYLSULFATASE K"/>
    <property type="match status" value="1"/>
</dbReference>
<dbReference type="PANTHER" id="PTHR46615:SF1">
    <property type="entry name" value="ARYLSULFATASE K"/>
    <property type="match status" value="1"/>
</dbReference>
<dbReference type="InterPro" id="IPR017850">
    <property type="entry name" value="Alkaline_phosphatase_core_sf"/>
</dbReference>
<evidence type="ECO:0000259" key="3">
    <source>
        <dbReference type="Pfam" id="PF00884"/>
    </source>
</evidence>
<dbReference type="CDD" id="cd16035">
    <property type="entry name" value="sulfatase_like"/>
    <property type="match status" value="1"/>
</dbReference>
<dbReference type="PROSITE" id="PS51257">
    <property type="entry name" value="PROKAR_LIPOPROTEIN"/>
    <property type="match status" value="1"/>
</dbReference>
<dbReference type="Proteomes" id="UP000182257">
    <property type="component" value="Unassembled WGS sequence"/>
</dbReference>
<feature type="chain" id="PRO_5010205384" evidence="2">
    <location>
        <begin position="26"/>
        <end position="551"/>
    </location>
</feature>
<dbReference type="InterPro" id="IPR051849">
    <property type="entry name" value="GAG-degrading_sulfatase"/>
</dbReference>
<evidence type="ECO:0000256" key="2">
    <source>
        <dbReference type="SAM" id="SignalP"/>
    </source>
</evidence>
<comment type="PTM">
    <text evidence="1">The conversion to 3-oxoalanine (also known as C-formylglycine, FGly), of a serine or cysteine residue in prokaryotes and of a cysteine residue in eukaryotes, is critical for catalytic activity.</text>
</comment>
<evidence type="ECO:0000313" key="4">
    <source>
        <dbReference type="EMBL" id="SEA74033.1"/>
    </source>
</evidence>
<protein>
    <submittedName>
        <fullName evidence="4">Arylsulfatase</fullName>
    </submittedName>
</protein>
<reference evidence="4 5" key="1">
    <citation type="submission" date="2016-10" db="EMBL/GenBank/DDBJ databases">
        <authorList>
            <person name="de Groot N.N."/>
        </authorList>
    </citation>
    <scope>NUCLEOTIDE SEQUENCE [LARGE SCALE GENOMIC DNA]</scope>
    <source>
        <strain evidence="4 5">D31d</strain>
    </source>
</reference>
<dbReference type="SUPFAM" id="SSF53649">
    <property type="entry name" value="Alkaline phosphatase-like"/>
    <property type="match status" value="1"/>
</dbReference>
<dbReference type="InterPro" id="IPR000917">
    <property type="entry name" value="Sulfatase_N"/>
</dbReference>
<dbReference type="AlphaFoldDB" id="A0A1H4DML1"/>
<feature type="domain" description="Sulfatase N-terminal" evidence="3">
    <location>
        <begin position="44"/>
        <end position="379"/>
    </location>
</feature>
<dbReference type="EMBL" id="FNRF01000004">
    <property type="protein sequence ID" value="SEA74033.1"/>
    <property type="molecule type" value="Genomic_DNA"/>
</dbReference>
<evidence type="ECO:0000313" key="5">
    <source>
        <dbReference type="Proteomes" id="UP000182257"/>
    </source>
</evidence>
<dbReference type="Pfam" id="PF00884">
    <property type="entry name" value="Sulfatase"/>
    <property type="match status" value="1"/>
</dbReference>
<dbReference type="GO" id="GO:0004065">
    <property type="term" value="F:arylsulfatase activity"/>
    <property type="evidence" value="ECO:0007669"/>
    <property type="project" value="TreeGrafter"/>
</dbReference>
<evidence type="ECO:0000256" key="1">
    <source>
        <dbReference type="PIRSR" id="PIRSR600917-52"/>
    </source>
</evidence>
<keyword evidence="2" id="KW-0732">Signal</keyword>
<sequence>MNKQNIQKTLVLLPTSALLAGCLDATDNPANKITPKPNADGKYNIIFITTDQEAYMEHYPAGSDYAARERLRELGTTFEKHYACANVSTSSRSVIYTGRHITETCMLDNTNYAFVNDMSRDLPTVGDLLRDAGYYTAFKGKWHISEDTESLEEYGFSDWTEGDMYGSVWEGYKEDGTIADHAISWLDTKGKQLNNDGQSFFLAVNFLNPHDIMYFNETPGKYIAGEATPAPDDPVYKKSYHVAVPKSWNESFDKPGRPAAHKEYNKQWQDWVGPSPTDSLGWHTFRDYYFNTIQDEDNHMLELLNYLEKAGLLNNTIVIYTSDHGEMQGEHGLKGKGGNIYENNIHVPLIIYHPEMKGGRHCYNLTSHLDLAPTFVDIATAGNETQFSAITQELHGHSLMPAVKNPATDIRNSEGALFCFEMISMIDGDYVMNPNLKPAYRADMNKRGFVRGIITPDYKFARYFAPVKFNTPADYEALWADNDVELLMCGTDETENLAWPKDHNANQQLVELMNQKLNALIQREIGTDDGSETKKGYKGGVEMYDKNKYAQ</sequence>
<dbReference type="Gene3D" id="3.40.720.10">
    <property type="entry name" value="Alkaline Phosphatase, subunit A"/>
    <property type="match status" value="1"/>
</dbReference>
<organism evidence="4 5">
    <name type="scientific">Xylanibacter ruminicola</name>
    <name type="common">Prevotella ruminicola</name>
    <dbReference type="NCBI Taxonomy" id="839"/>
    <lineage>
        <taxon>Bacteria</taxon>
        <taxon>Pseudomonadati</taxon>
        <taxon>Bacteroidota</taxon>
        <taxon>Bacteroidia</taxon>
        <taxon>Bacteroidales</taxon>
        <taxon>Prevotellaceae</taxon>
        <taxon>Xylanibacter</taxon>
    </lineage>
</organism>
<name>A0A1H4DML1_XYLRU</name>
<accession>A0A1H4DML1</accession>
<dbReference type="OrthoDB" id="9765065at2"/>
<gene>
    <name evidence="4" type="ORF">SAMN05216462_2421</name>
</gene>
<proteinExistence type="predicted"/>
<dbReference type="GO" id="GO:0015024">
    <property type="term" value="F:glucuronate-2-sulfatase activity"/>
    <property type="evidence" value="ECO:0007669"/>
    <property type="project" value="TreeGrafter"/>
</dbReference>